<protein>
    <submittedName>
        <fullName evidence="1">Uncharacterized protein</fullName>
    </submittedName>
</protein>
<sequence length="31" mass="3956">MEKFTNTIKFKRKRQIECHPALFKFYMHRLI</sequence>
<dbReference type="AlphaFoldDB" id="A0A0E9S8D9"/>
<dbReference type="EMBL" id="GBXM01071095">
    <property type="protein sequence ID" value="JAH37482.1"/>
    <property type="molecule type" value="Transcribed_RNA"/>
</dbReference>
<proteinExistence type="predicted"/>
<name>A0A0E9S8D9_ANGAN</name>
<evidence type="ECO:0000313" key="1">
    <source>
        <dbReference type="EMBL" id="JAH37482.1"/>
    </source>
</evidence>
<reference evidence="1" key="1">
    <citation type="submission" date="2014-11" db="EMBL/GenBank/DDBJ databases">
        <authorList>
            <person name="Amaro Gonzalez C."/>
        </authorList>
    </citation>
    <scope>NUCLEOTIDE SEQUENCE</scope>
</reference>
<reference evidence="1" key="2">
    <citation type="journal article" date="2015" name="Fish Shellfish Immunol.">
        <title>Early steps in the European eel (Anguilla anguilla)-Vibrio vulnificus interaction in the gills: Role of the RtxA13 toxin.</title>
        <authorList>
            <person name="Callol A."/>
            <person name="Pajuelo D."/>
            <person name="Ebbesson L."/>
            <person name="Teles M."/>
            <person name="MacKenzie S."/>
            <person name="Amaro C."/>
        </authorList>
    </citation>
    <scope>NUCLEOTIDE SEQUENCE</scope>
</reference>
<organism evidence="1">
    <name type="scientific">Anguilla anguilla</name>
    <name type="common">European freshwater eel</name>
    <name type="synonym">Muraena anguilla</name>
    <dbReference type="NCBI Taxonomy" id="7936"/>
    <lineage>
        <taxon>Eukaryota</taxon>
        <taxon>Metazoa</taxon>
        <taxon>Chordata</taxon>
        <taxon>Craniata</taxon>
        <taxon>Vertebrata</taxon>
        <taxon>Euteleostomi</taxon>
        <taxon>Actinopterygii</taxon>
        <taxon>Neopterygii</taxon>
        <taxon>Teleostei</taxon>
        <taxon>Anguilliformes</taxon>
        <taxon>Anguillidae</taxon>
        <taxon>Anguilla</taxon>
    </lineage>
</organism>
<accession>A0A0E9S8D9</accession>